<protein>
    <submittedName>
        <fullName evidence="10">Type 4 prepilin-like proteins leader peptide processing enzyme</fullName>
    </submittedName>
</protein>
<comment type="subcellular location">
    <subcellularLocation>
        <location evidence="1">Cell membrane</location>
        <topology evidence="1">Multi-pass membrane protein</topology>
    </subcellularLocation>
</comment>
<evidence type="ECO:0000256" key="2">
    <source>
        <dbReference type="ARBA" id="ARBA00005801"/>
    </source>
</evidence>
<accession>A0A090J2T8</accession>
<evidence type="ECO:0000313" key="10">
    <source>
        <dbReference type="EMBL" id="CEE02185.1"/>
    </source>
</evidence>
<evidence type="ECO:0000313" key="11">
    <source>
        <dbReference type="Proteomes" id="UP000040576"/>
    </source>
</evidence>
<evidence type="ECO:0000259" key="8">
    <source>
        <dbReference type="Pfam" id="PF01478"/>
    </source>
</evidence>
<evidence type="ECO:0000259" key="9">
    <source>
        <dbReference type="Pfam" id="PF06750"/>
    </source>
</evidence>
<dbReference type="GO" id="GO:0004190">
    <property type="term" value="F:aspartic-type endopeptidase activity"/>
    <property type="evidence" value="ECO:0007669"/>
    <property type="project" value="InterPro"/>
</dbReference>
<keyword evidence="5 7" id="KW-1133">Transmembrane helix</keyword>
<sequence length="259" mass="29267">MIFEEEFAMNEIVTLFFFIFGLVFGSFFNVVGLRIPKKESIIYPNSHCTKCHHELSWYENIPVLSYIFLRGRCRVCKARISPIYPVMELVTGILFAFSFHQFGWTFETVIAVLLCSLLVIITVSDIAYMIISDKVLLFFLIVFLILRMIYPLSPWWDAGLAAVIGFGILYLLAVVSRGGMGGGDIKLFFVLGLVLGTKATLMTLFLASLVGAIFGLGFILIKGYQKRIPIPFGPFISIGAIIAYFYTDSLIQWYLGMFF</sequence>
<evidence type="ECO:0000256" key="6">
    <source>
        <dbReference type="ARBA" id="ARBA00023136"/>
    </source>
</evidence>
<gene>
    <name evidence="10" type="ORF">BT1A1_2365</name>
</gene>
<feature type="transmembrane region" description="Helical" evidence="7">
    <location>
        <begin position="187"/>
        <end position="220"/>
    </location>
</feature>
<evidence type="ECO:0000256" key="1">
    <source>
        <dbReference type="ARBA" id="ARBA00004651"/>
    </source>
</evidence>
<dbReference type="EMBL" id="CCRF01000066">
    <property type="protein sequence ID" value="CEE02185.1"/>
    <property type="molecule type" value="Genomic_DNA"/>
</dbReference>
<feature type="transmembrane region" description="Helical" evidence="7">
    <location>
        <begin position="108"/>
        <end position="128"/>
    </location>
</feature>
<dbReference type="GO" id="GO:0005886">
    <property type="term" value="C:plasma membrane"/>
    <property type="evidence" value="ECO:0007669"/>
    <property type="project" value="UniProtKB-SubCell"/>
</dbReference>
<feature type="transmembrane region" description="Helical" evidence="7">
    <location>
        <begin position="82"/>
        <end position="102"/>
    </location>
</feature>
<reference evidence="10 11" key="1">
    <citation type="submission" date="2014-07" db="EMBL/GenBank/DDBJ databases">
        <authorList>
            <person name="Wibberg Daniel"/>
        </authorList>
    </citation>
    <scope>NUCLEOTIDE SEQUENCE [LARGE SCALE GENOMIC DNA]</scope>
</reference>
<dbReference type="Pfam" id="PF06750">
    <property type="entry name" value="A24_N_bact"/>
    <property type="match status" value="1"/>
</dbReference>
<proteinExistence type="inferred from homology"/>
<evidence type="ECO:0000256" key="5">
    <source>
        <dbReference type="ARBA" id="ARBA00022989"/>
    </source>
</evidence>
<feature type="transmembrane region" description="Helical" evidence="7">
    <location>
        <begin position="232"/>
        <end position="255"/>
    </location>
</feature>
<comment type="similarity">
    <text evidence="2">Belongs to the peptidase A24 family.</text>
</comment>
<dbReference type="InterPro" id="IPR010627">
    <property type="entry name" value="Prepilin_pept_A24_N"/>
</dbReference>
<dbReference type="InterPro" id="IPR050882">
    <property type="entry name" value="Prepilin_peptidase/N-MTase"/>
</dbReference>
<feature type="transmembrane region" description="Helical" evidence="7">
    <location>
        <begin position="12"/>
        <end position="33"/>
    </location>
</feature>
<dbReference type="PANTHER" id="PTHR30487">
    <property type="entry name" value="TYPE 4 PREPILIN-LIKE PROTEINS LEADER PEPTIDE-PROCESSING ENZYME"/>
    <property type="match status" value="1"/>
</dbReference>
<organism evidence="10 11">
    <name type="scientific">Caldibacillus thermoamylovorans</name>
    <dbReference type="NCBI Taxonomy" id="35841"/>
    <lineage>
        <taxon>Bacteria</taxon>
        <taxon>Bacillati</taxon>
        <taxon>Bacillota</taxon>
        <taxon>Bacilli</taxon>
        <taxon>Bacillales</taxon>
        <taxon>Bacillaceae</taxon>
        <taxon>Caldibacillus</taxon>
    </lineage>
</organism>
<dbReference type="PANTHER" id="PTHR30487:SF0">
    <property type="entry name" value="PREPILIN LEADER PEPTIDASE_N-METHYLTRANSFERASE-RELATED"/>
    <property type="match status" value="1"/>
</dbReference>
<feature type="domain" description="Prepilin type IV endopeptidase peptidase" evidence="8">
    <location>
        <begin position="113"/>
        <end position="216"/>
    </location>
</feature>
<dbReference type="InterPro" id="IPR000045">
    <property type="entry name" value="Prepilin_IV_endopep_pep"/>
</dbReference>
<feature type="transmembrane region" description="Helical" evidence="7">
    <location>
        <begin position="158"/>
        <end position="175"/>
    </location>
</feature>
<keyword evidence="6 7" id="KW-0472">Membrane</keyword>
<keyword evidence="4 7" id="KW-0812">Transmembrane</keyword>
<evidence type="ECO:0000256" key="7">
    <source>
        <dbReference type="SAM" id="Phobius"/>
    </source>
</evidence>
<dbReference type="Proteomes" id="UP000040576">
    <property type="component" value="Unassembled WGS sequence"/>
</dbReference>
<keyword evidence="3" id="KW-1003">Cell membrane</keyword>
<dbReference type="GO" id="GO:0006465">
    <property type="term" value="P:signal peptide processing"/>
    <property type="evidence" value="ECO:0007669"/>
    <property type="project" value="TreeGrafter"/>
</dbReference>
<dbReference type="Gene3D" id="1.20.120.1220">
    <property type="match status" value="1"/>
</dbReference>
<name>A0A090J2T8_9BACI</name>
<feature type="domain" description="Prepilin peptidase A24 N-terminal" evidence="9">
    <location>
        <begin position="19"/>
        <end position="102"/>
    </location>
</feature>
<evidence type="ECO:0000256" key="3">
    <source>
        <dbReference type="ARBA" id="ARBA00022475"/>
    </source>
</evidence>
<dbReference type="AlphaFoldDB" id="A0A090J2T8"/>
<dbReference type="Pfam" id="PF01478">
    <property type="entry name" value="Peptidase_A24"/>
    <property type="match status" value="1"/>
</dbReference>
<evidence type="ECO:0000256" key="4">
    <source>
        <dbReference type="ARBA" id="ARBA00022692"/>
    </source>
</evidence>
<keyword evidence="11" id="KW-1185">Reference proteome</keyword>